<dbReference type="SUPFAM" id="SSF55729">
    <property type="entry name" value="Acyl-CoA N-acyltransferases (Nat)"/>
    <property type="match status" value="1"/>
</dbReference>
<proteinExistence type="predicted"/>
<dbReference type="EMBL" id="QNRR01000001">
    <property type="protein sequence ID" value="RBP47921.1"/>
    <property type="molecule type" value="Genomic_DNA"/>
</dbReference>
<dbReference type="GO" id="GO:0005737">
    <property type="term" value="C:cytoplasm"/>
    <property type="evidence" value="ECO:0007669"/>
    <property type="project" value="TreeGrafter"/>
</dbReference>
<dbReference type="Pfam" id="PF13302">
    <property type="entry name" value="Acetyltransf_3"/>
    <property type="match status" value="1"/>
</dbReference>
<dbReference type="PANTHER" id="PTHR43441:SF10">
    <property type="entry name" value="ACETYLTRANSFERASE"/>
    <property type="match status" value="1"/>
</dbReference>
<keyword evidence="2" id="KW-0808">Transferase</keyword>
<sequence>MNTSPRDTLTDGVITLHRYRHEDVEDVFAGASESIAEIHPWMPWCHPGYGIHETQGWVSFAVSQWDAGRQFEFVIRTVAGQQLGSGGINSLHDAHPFANLGYWIRTSQTNKGYATRATRLLAEFAFRDLRLQRVEIVAATGNLPSQRVAEKAGAAWEGILRNRLVIQDTPHDAVMFSFTPSDFEK</sequence>
<dbReference type="RefSeq" id="WP_170156821.1">
    <property type="nucleotide sequence ID" value="NZ_QNRR01000001.1"/>
</dbReference>
<organism evidence="2 3">
    <name type="scientific">Roseimicrobium gellanilyticum</name>
    <dbReference type="NCBI Taxonomy" id="748857"/>
    <lineage>
        <taxon>Bacteria</taxon>
        <taxon>Pseudomonadati</taxon>
        <taxon>Verrucomicrobiota</taxon>
        <taxon>Verrucomicrobiia</taxon>
        <taxon>Verrucomicrobiales</taxon>
        <taxon>Verrucomicrobiaceae</taxon>
        <taxon>Roseimicrobium</taxon>
    </lineage>
</organism>
<feature type="domain" description="N-acetyltransferase" evidence="1">
    <location>
        <begin position="22"/>
        <end position="180"/>
    </location>
</feature>
<dbReference type="InterPro" id="IPR000182">
    <property type="entry name" value="GNAT_dom"/>
</dbReference>
<dbReference type="GO" id="GO:0008999">
    <property type="term" value="F:protein-N-terminal-alanine acetyltransferase activity"/>
    <property type="evidence" value="ECO:0007669"/>
    <property type="project" value="TreeGrafter"/>
</dbReference>
<name>A0A366HUF8_9BACT</name>
<dbReference type="PROSITE" id="PS51186">
    <property type="entry name" value="GNAT"/>
    <property type="match status" value="1"/>
</dbReference>
<reference evidence="2 3" key="1">
    <citation type="submission" date="2018-06" db="EMBL/GenBank/DDBJ databases">
        <title>Genomic Encyclopedia of Type Strains, Phase IV (KMG-IV): sequencing the most valuable type-strain genomes for metagenomic binning, comparative biology and taxonomic classification.</title>
        <authorList>
            <person name="Goeker M."/>
        </authorList>
    </citation>
    <scope>NUCLEOTIDE SEQUENCE [LARGE SCALE GENOMIC DNA]</scope>
    <source>
        <strain evidence="2 3">DSM 25532</strain>
    </source>
</reference>
<dbReference type="GO" id="GO:1990189">
    <property type="term" value="F:protein N-terminal-serine acetyltransferase activity"/>
    <property type="evidence" value="ECO:0007669"/>
    <property type="project" value="TreeGrafter"/>
</dbReference>
<evidence type="ECO:0000313" key="2">
    <source>
        <dbReference type="EMBL" id="RBP47921.1"/>
    </source>
</evidence>
<evidence type="ECO:0000259" key="1">
    <source>
        <dbReference type="PROSITE" id="PS51186"/>
    </source>
</evidence>
<keyword evidence="3" id="KW-1185">Reference proteome</keyword>
<dbReference type="InterPro" id="IPR051908">
    <property type="entry name" value="Ribosomal_N-acetyltransferase"/>
</dbReference>
<dbReference type="AlphaFoldDB" id="A0A366HUF8"/>
<dbReference type="Proteomes" id="UP000253426">
    <property type="component" value="Unassembled WGS sequence"/>
</dbReference>
<dbReference type="Gene3D" id="3.40.630.30">
    <property type="match status" value="1"/>
</dbReference>
<dbReference type="PANTHER" id="PTHR43441">
    <property type="entry name" value="RIBOSOMAL-PROTEIN-SERINE ACETYLTRANSFERASE"/>
    <property type="match status" value="1"/>
</dbReference>
<gene>
    <name evidence="2" type="ORF">DES53_101721</name>
</gene>
<protein>
    <submittedName>
        <fullName evidence="2">RimJ/RimL family protein N-acetyltransferase</fullName>
    </submittedName>
</protein>
<accession>A0A366HUF8</accession>
<evidence type="ECO:0000313" key="3">
    <source>
        <dbReference type="Proteomes" id="UP000253426"/>
    </source>
</evidence>
<comment type="caution">
    <text evidence="2">The sequence shown here is derived from an EMBL/GenBank/DDBJ whole genome shotgun (WGS) entry which is preliminary data.</text>
</comment>
<dbReference type="InterPro" id="IPR016181">
    <property type="entry name" value="Acyl_CoA_acyltransferase"/>
</dbReference>